<keyword evidence="8 17" id="KW-0812">Transmembrane</keyword>
<evidence type="ECO:0000313" key="18">
    <source>
        <dbReference type="EMBL" id="KIX12058.1"/>
    </source>
</evidence>
<dbReference type="GO" id="GO:0003882">
    <property type="term" value="F:CDP-diacylglycerol-serine O-phosphatidyltransferase activity"/>
    <property type="evidence" value="ECO:0007669"/>
    <property type="project" value="UniProtKB-EC"/>
</dbReference>
<evidence type="ECO:0000256" key="7">
    <source>
        <dbReference type="ARBA" id="ARBA00022679"/>
    </source>
</evidence>
<sequence>MARRRRKDRKKILERKKAIYVLPNLITTASLFAGFYSIVSAIDGQFVTAAWAIMASLVLDGLDGKVARATGSQSRFGVEYDSLSDLVAFGVAPALLAFFWALQPVGRLGWLAAFLFVACGALRLARFNVQVEEVGTKHFVGLPIPAAACVIATSVMFVDQLGYPGPVTEWPVVVMVFVLSFLMVSNIHYLSFKELGIAKLKSFNWLVATLLLFILVAVQPKIMFFLVLATYVVLGPLGAALMAKKRAKAKEDALAAKKSKETKDQVDVSGQSNAKEEAAEQLS</sequence>
<dbReference type="InterPro" id="IPR050324">
    <property type="entry name" value="CDP-alcohol_PTase-I"/>
</dbReference>
<keyword evidence="11 17" id="KW-0472">Membrane</keyword>
<evidence type="ECO:0000256" key="12">
    <source>
        <dbReference type="ARBA" id="ARBA00023209"/>
    </source>
</evidence>
<keyword evidence="19" id="KW-1185">Reference proteome</keyword>
<evidence type="ECO:0000256" key="15">
    <source>
        <dbReference type="RuleBase" id="RU003750"/>
    </source>
</evidence>
<dbReference type="GO" id="GO:0012505">
    <property type="term" value="C:endomembrane system"/>
    <property type="evidence" value="ECO:0007669"/>
    <property type="project" value="UniProtKB-SubCell"/>
</dbReference>
<name>A0A0D2HNE2_9BACT</name>
<evidence type="ECO:0000256" key="16">
    <source>
        <dbReference type="SAM" id="MobiDB-lite"/>
    </source>
</evidence>
<dbReference type="STRING" id="1429043.X474_21395"/>
<feature type="transmembrane region" description="Helical" evidence="17">
    <location>
        <begin position="170"/>
        <end position="190"/>
    </location>
</feature>
<evidence type="ECO:0000256" key="9">
    <source>
        <dbReference type="ARBA" id="ARBA00022989"/>
    </source>
</evidence>
<dbReference type="InterPro" id="IPR048254">
    <property type="entry name" value="CDP_ALCOHOL_P_TRANSF_CS"/>
</dbReference>
<evidence type="ECO:0000313" key="19">
    <source>
        <dbReference type="Proteomes" id="UP000032233"/>
    </source>
</evidence>
<keyword evidence="7 15" id="KW-0808">Transferase</keyword>
<gene>
    <name evidence="18" type="ORF">X474_21395</name>
</gene>
<evidence type="ECO:0000256" key="2">
    <source>
        <dbReference type="ARBA" id="ARBA00004127"/>
    </source>
</evidence>
<dbReference type="InterPro" id="IPR004533">
    <property type="entry name" value="CDP-diaglyc--ser_O-PTrfase"/>
</dbReference>
<keyword evidence="10" id="KW-0443">Lipid metabolism</keyword>
<proteinExistence type="inferred from homology"/>
<feature type="transmembrane region" description="Helical" evidence="17">
    <location>
        <begin position="202"/>
        <end position="218"/>
    </location>
</feature>
<organism evidence="18 19">
    <name type="scientific">Dethiosulfatarculus sandiegensis</name>
    <dbReference type="NCBI Taxonomy" id="1429043"/>
    <lineage>
        <taxon>Bacteria</taxon>
        <taxon>Pseudomonadati</taxon>
        <taxon>Thermodesulfobacteriota</taxon>
        <taxon>Desulfarculia</taxon>
        <taxon>Desulfarculales</taxon>
        <taxon>Desulfarculaceae</taxon>
        <taxon>Dethiosulfatarculus</taxon>
    </lineage>
</organism>
<keyword evidence="6" id="KW-0444">Lipid biosynthesis</keyword>
<evidence type="ECO:0000256" key="5">
    <source>
        <dbReference type="ARBA" id="ARBA00017171"/>
    </source>
</evidence>
<dbReference type="Gene3D" id="1.20.120.1760">
    <property type="match status" value="1"/>
</dbReference>
<protein>
    <recommendedName>
        <fullName evidence="5">CDP-diacylglycerol--serine O-phosphatidyltransferase</fullName>
        <ecNumber evidence="4">2.7.8.8</ecNumber>
    </recommendedName>
    <alternativeName>
        <fullName evidence="14">Phosphatidylserine synthase</fullName>
    </alternativeName>
</protein>
<evidence type="ECO:0000256" key="14">
    <source>
        <dbReference type="ARBA" id="ARBA00032361"/>
    </source>
</evidence>
<evidence type="ECO:0000256" key="13">
    <source>
        <dbReference type="ARBA" id="ARBA00023264"/>
    </source>
</evidence>
<evidence type="ECO:0000256" key="3">
    <source>
        <dbReference type="ARBA" id="ARBA00010441"/>
    </source>
</evidence>
<dbReference type="EMBL" id="AZAC01000035">
    <property type="protein sequence ID" value="KIX12058.1"/>
    <property type="molecule type" value="Genomic_DNA"/>
</dbReference>
<feature type="region of interest" description="Disordered" evidence="16">
    <location>
        <begin position="254"/>
        <end position="283"/>
    </location>
</feature>
<dbReference type="NCBIfam" id="TIGR00473">
    <property type="entry name" value="pssA"/>
    <property type="match status" value="1"/>
</dbReference>
<evidence type="ECO:0000256" key="1">
    <source>
        <dbReference type="ARBA" id="ARBA00000287"/>
    </source>
</evidence>
<comment type="caution">
    <text evidence="18">The sequence shown here is derived from an EMBL/GenBank/DDBJ whole genome shotgun (WGS) entry which is preliminary data.</text>
</comment>
<feature type="compositionally biased region" description="Basic and acidic residues" evidence="16">
    <location>
        <begin position="274"/>
        <end position="283"/>
    </location>
</feature>
<evidence type="ECO:0000256" key="17">
    <source>
        <dbReference type="SAM" id="Phobius"/>
    </source>
</evidence>
<keyword evidence="9 17" id="KW-1133">Transmembrane helix</keyword>
<feature type="transmembrane region" description="Helical" evidence="17">
    <location>
        <begin position="224"/>
        <end position="243"/>
    </location>
</feature>
<keyword evidence="12" id="KW-0594">Phospholipid biosynthesis</keyword>
<dbReference type="InterPro" id="IPR000462">
    <property type="entry name" value="CDP-OH_P_trans"/>
</dbReference>
<evidence type="ECO:0000256" key="8">
    <source>
        <dbReference type="ARBA" id="ARBA00022692"/>
    </source>
</evidence>
<dbReference type="Proteomes" id="UP000032233">
    <property type="component" value="Unassembled WGS sequence"/>
</dbReference>
<dbReference type="GO" id="GO:0016020">
    <property type="term" value="C:membrane"/>
    <property type="evidence" value="ECO:0007669"/>
    <property type="project" value="InterPro"/>
</dbReference>
<evidence type="ECO:0000256" key="11">
    <source>
        <dbReference type="ARBA" id="ARBA00023136"/>
    </source>
</evidence>
<dbReference type="OrthoDB" id="9777147at2"/>
<dbReference type="PROSITE" id="PS00379">
    <property type="entry name" value="CDP_ALCOHOL_P_TRANSF"/>
    <property type="match status" value="1"/>
</dbReference>
<dbReference type="Pfam" id="PF01066">
    <property type="entry name" value="CDP-OH_P_transf"/>
    <property type="match status" value="1"/>
</dbReference>
<dbReference type="AlphaFoldDB" id="A0A0D2HNE2"/>
<dbReference type="InParanoid" id="A0A0D2HNE2"/>
<feature type="transmembrane region" description="Helical" evidence="17">
    <location>
        <begin position="21"/>
        <end position="39"/>
    </location>
</feature>
<dbReference type="GO" id="GO:0008654">
    <property type="term" value="P:phospholipid biosynthetic process"/>
    <property type="evidence" value="ECO:0007669"/>
    <property type="project" value="UniProtKB-KW"/>
</dbReference>
<accession>A0A0D2HNE2</accession>
<dbReference type="EC" id="2.7.8.8" evidence="4"/>
<dbReference type="PANTHER" id="PTHR14269">
    <property type="entry name" value="CDP-DIACYLGLYCEROL--GLYCEROL-3-PHOSPHATE 3-PHOSPHATIDYLTRANSFERASE-RELATED"/>
    <property type="match status" value="1"/>
</dbReference>
<feature type="compositionally biased region" description="Basic and acidic residues" evidence="16">
    <location>
        <begin position="254"/>
        <end position="266"/>
    </location>
</feature>
<reference evidence="18 19" key="1">
    <citation type="submission" date="2013-11" db="EMBL/GenBank/DDBJ databases">
        <title>Metagenomic analysis of a methanogenic consortium involved in long chain n-alkane degradation.</title>
        <authorList>
            <person name="Davidova I.A."/>
            <person name="Callaghan A.V."/>
            <person name="Wawrik B."/>
            <person name="Pruitt S."/>
            <person name="Marks C."/>
            <person name="Duncan K.E."/>
            <person name="Suflita J.M."/>
        </authorList>
    </citation>
    <scope>NUCLEOTIDE SEQUENCE [LARGE SCALE GENOMIC DNA]</scope>
    <source>
        <strain evidence="18 19">SPR</strain>
    </source>
</reference>
<keyword evidence="13" id="KW-1208">Phospholipid metabolism</keyword>
<evidence type="ECO:0000256" key="6">
    <source>
        <dbReference type="ARBA" id="ARBA00022516"/>
    </source>
</evidence>
<dbReference type="PANTHER" id="PTHR14269:SF61">
    <property type="entry name" value="CDP-DIACYLGLYCEROL--SERINE O-PHOSPHATIDYLTRANSFERASE"/>
    <property type="match status" value="1"/>
</dbReference>
<dbReference type="InterPro" id="IPR043130">
    <property type="entry name" value="CDP-OH_PTrfase_TM_dom"/>
</dbReference>
<evidence type="ECO:0000256" key="10">
    <source>
        <dbReference type="ARBA" id="ARBA00023098"/>
    </source>
</evidence>
<evidence type="ECO:0000256" key="4">
    <source>
        <dbReference type="ARBA" id="ARBA00013174"/>
    </source>
</evidence>
<feature type="transmembrane region" description="Helical" evidence="17">
    <location>
        <begin position="139"/>
        <end position="158"/>
    </location>
</feature>
<dbReference type="PATRIC" id="fig|1429043.3.peg.4535"/>
<comment type="similarity">
    <text evidence="3 15">Belongs to the CDP-alcohol phosphatidyltransferase class-I family.</text>
</comment>
<comment type="subcellular location">
    <subcellularLocation>
        <location evidence="2">Endomembrane system</location>
        <topology evidence="2">Multi-pass membrane protein</topology>
    </subcellularLocation>
</comment>
<comment type="catalytic activity">
    <reaction evidence="1">
        <text>a CDP-1,2-diacyl-sn-glycerol + L-serine = a 1,2-diacyl-sn-glycero-3-phospho-L-serine + CMP + H(+)</text>
        <dbReference type="Rhea" id="RHEA:16913"/>
        <dbReference type="ChEBI" id="CHEBI:15378"/>
        <dbReference type="ChEBI" id="CHEBI:33384"/>
        <dbReference type="ChEBI" id="CHEBI:57262"/>
        <dbReference type="ChEBI" id="CHEBI:58332"/>
        <dbReference type="ChEBI" id="CHEBI:60377"/>
        <dbReference type="EC" id="2.7.8.8"/>
    </reaction>
</comment>
<dbReference type="RefSeq" id="WP_082464508.1">
    <property type="nucleotide sequence ID" value="NZ_AZAC01000035.1"/>
</dbReference>